<accession>A0ABN5HCK3</accession>
<gene>
    <name evidence="1" type="ORF">C2E16_11860</name>
</gene>
<sequence>MKMTNEERKALIGFINAEIARIQRKEELWDGDRMRIASHRLSLAALTAEPVAWEVKGILCHTKEEADKYVGTPVPLMESLIDNTAQQYEALAGWKMVPVEPTAEMYDAGDKQLATKQVWDAMLAAAPKPEGQ</sequence>
<reference evidence="1 2" key="1">
    <citation type="submission" date="2018-01" db="EMBL/GenBank/DDBJ databases">
        <title>Complete and assembled Genome of Pantoea calida DSM22759T.</title>
        <authorList>
            <person name="Stevens M.J.A."/>
            <person name="Zurfluh K."/>
            <person name="Stephan R."/>
        </authorList>
    </citation>
    <scope>NUCLEOTIDE SEQUENCE [LARGE SCALE GENOMIC DNA]</scope>
    <source>
        <strain evidence="1 2">DSM 22759</strain>
    </source>
</reference>
<evidence type="ECO:0000313" key="2">
    <source>
        <dbReference type="Proteomes" id="UP000237673"/>
    </source>
</evidence>
<evidence type="ECO:0000313" key="1">
    <source>
        <dbReference type="EMBL" id="AUY25535.1"/>
    </source>
</evidence>
<dbReference type="Proteomes" id="UP000237673">
    <property type="component" value="Chromosome"/>
</dbReference>
<name>A0ABN5HCK3_9GAMM</name>
<protein>
    <recommendedName>
        <fullName evidence="3">DUF550 domain-containing protein</fullName>
    </recommendedName>
</protein>
<dbReference type="EMBL" id="CP026378">
    <property type="protein sequence ID" value="AUY25535.1"/>
    <property type="molecule type" value="Genomic_DNA"/>
</dbReference>
<evidence type="ECO:0008006" key="3">
    <source>
        <dbReference type="Google" id="ProtNLM"/>
    </source>
</evidence>
<organism evidence="1 2">
    <name type="scientific">Mixta calida</name>
    <dbReference type="NCBI Taxonomy" id="665913"/>
    <lineage>
        <taxon>Bacteria</taxon>
        <taxon>Pseudomonadati</taxon>
        <taxon>Pseudomonadota</taxon>
        <taxon>Gammaproteobacteria</taxon>
        <taxon>Enterobacterales</taxon>
        <taxon>Erwiniaceae</taxon>
        <taxon>Mixta</taxon>
    </lineage>
</organism>
<keyword evidence="2" id="KW-1185">Reference proteome</keyword>
<dbReference type="RefSeq" id="WP_084970717.1">
    <property type="nucleotide sequence ID" value="NZ_CP026378.1"/>
</dbReference>
<proteinExistence type="predicted"/>